<dbReference type="Gene3D" id="1.10.10.60">
    <property type="entry name" value="Homeodomain-like"/>
    <property type="match status" value="1"/>
</dbReference>
<dbReference type="AlphaFoldDB" id="A0A917FR12"/>
<keyword evidence="1" id="KW-0805">Transcription regulation</keyword>
<evidence type="ECO:0000259" key="3">
    <source>
        <dbReference type="Pfam" id="PF02909"/>
    </source>
</evidence>
<keyword evidence="2" id="KW-0804">Transcription</keyword>
<organism evidence="4 5">
    <name type="scientific">Rhodococcoides trifolii</name>
    <dbReference type="NCBI Taxonomy" id="908250"/>
    <lineage>
        <taxon>Bacteria</taxon>
        <taxon>Bacillati</taxon>
        <taxon>Actinomycetota</taxon>
        <taxon>Actinomycetes</taxon>
        <taxon>Mycobacteriales</taxon>
        <taxon>Nocardiaceae</taxon>
        <taxon>Rhodococcoides</taxon>
    </lineage>
</organism>
<dbReference type="RefSeq" id="WP_188543610.1">
    <property type="nucleotide sequence ID" value="NZ_BMCU01000001.1"/>
</dbReference>
<reference evidence="4" key="2">
    <citation type="submission" date="2020-09" db="EMBL/GenBank/DDBJ databases">
        <authorList>
            <person name="Sun Q."/>
            <person name="Sedlacek I."/>
        </authorList>
    </citation>
    <scope>NUCLEOTIDE SEQUENCE</scope>
    <source>
        <strain evidence="4">CCM 7905</strain>
    </source>
</reference>
<proteinExistence type="predicted"/>
<dbReference type="InterPro" id="IPR009057">
    <property type="entry name" value="Homeodomain-like_sf"/>
</dbReference>
<dbReference type="Proteomes" id="UP000654257">
    <property type="component" value="Unassembled WGS sequence"/>
</dbReference>
<dbReference type="InterPro" id="IPR004111">
    <property type="entry name" value="Repressor_TetR_C"/>
</dbReference>
<dbReference type="Pfam" id="PF02909">
    <property type="entry name" value="TetR_C_1"/>
    <property type="match status" value="1"/>
</dbReference>
<reference evidence="4" key="1">
    <citation type="journal article" date="2014" name="Int. J. Syst. Evol. Microbiol.">
        <title>Complete genome sequence of Corynebacterium casei LMG S-19264T (=DSM 44701T), isolated from a smear-ripened cheese.</title>
        <authorList>
            <consortium name="US DOE Joint Genome Institute (JGI-PGF)"/>
            <person name="Walter F."/>
            <person name="Albersmeier A."/>
            <person name="Kalinowski J."/>
            <person name="Ruckert C."/>
        </authorList>
    </citation>
    <scope>NUCLEOTIDE SEQUENCE</scope>
    <source>
        <strain evidence="4">CCM 7905</strain>
    </source>
</reference>
<dbReference type="SUPFAM" id="SSF46689">
    <property type="entry name" value="Homeodomain-like"/>
    <property type="match status" value="1"/>
</dbReference>
<comment type="caution">
    <text evidence="4">The sequence shown here is derived from an EMBL/GenBank/DDBJ whole genome shotgun (WGS) entry which is preliminary data.</text>
</comment>
<dbReference type="EMBL" id="BMCU01000001">
    <property type="protein sequence ID" value="GGF98600.1"/>
    <property type="molecule type" value="Genomic_DNA"/>
</dbReference>
<gene>
    <name evidence="4" type="ORF">GCM10007304_10750</name>
</gene>
<dbReference type="GO" id="GO:0045892">
    <property type="term" value="P:negative regulation of DNA-templated transcription"/>
    <property type="evidence" value="ECO:0007669"/>
    <property type="project" value="InterPro"/>
</dbReference>
<feature type="domain" description="Tetracycline repressor TetR C-terminal" evidence="3">
    <location>
        <begin position="94"/>
        <end position="248"/>
    </location>
</feature>
<evidence type="ECO:0000313" key="5">
    <source>
        <dbReference type="Proteomes" id="UP000654257"/>
    </source>
</evidence>
<dbReference type="SUPFAM" id="SSF48498">
    <property type="entry name" value="Tetracyclin repressor-like, C-terminal domain"/>
    <property type="match status" value="1"/>
</dbReference>
<accession>A0A917FR12</accession>
<dbReference type="InterPro" id="IPR036271">
    <property type="entry name" value="Tet_transcr_reg_TetR-rel_C_sf"/>
</dbReference>
<evidence type="ECO:0000313" key="4">
    <source>
        <dbReference type="EMBL" id="GGF98600.1"/>
    </source>
</evidence>
<dbReference type="Gene3D" id="1.10.357.10">
    <property type="entry name" value="Tetracycline Repressor, domain 2"/>
    <property type="match status" value="1"/>
</dbReference>
<keyword evidence="5" id="KW-1185">Reference proteome</keyword>
<sequence length="253" mass="27357">MQPDQARLIPLLWAPRDRTSRTGLSIGAITAAGVAIADRAGLGAVTMRAVADELSVGTMSLYTHVPGKPELIALMRDSVDHECYADGVLPASFDGWQERLRHMARRNWESCLRHPWQLDISPTVSSTLGPGVVGKYETELGGVDGIGLDDVQMDMAVALVQSHASSSARWYLGVHGATGGAMTEDEWWESMQNEWQRVEPVLALAMNRNDYPLASRVGAASAQAYEGADAEALFRFGLDRIIDGLTALIEGGH</sequence>
<name>A0A917FR12_9NOCA</name>
<evidence type="ECO:0000256" key="1">
    <source>
        <dbReference type="ARBA" id="ARBA00023015"/>
    </source>
</evidence>
<evidence type="ECO:0000256" key="2">
    <source>
        <dbReference type="ARBA" id="ARBA00023163"/>
    </source>
</evidence>
<protein>
    <submittedName>
        <fullName evidence="4">TetR family transcriptional regulator</fullName>
    </submittedName>
</protein>